<evidence type="ECO:0000256" key="1">
    <source>
        <dbReference type="ARBA" id="ARBA00012920"/>
    </source>
</evidence>
<accession>A0A8H5SQF6</accession>
<evidence type="ECO:0000256" key="3">
    <source>
        <dbReference type="SAM" id="SignalP"/>
    </source>
</evidence>
<sequence>MLYRSLLLVSLLTIFVTSIVPRSIPPRTGQCLPHDEIGHPANPKSQELIGYIRTGGTLEAEGVSLTDTTHYRAAATNEDVLINTIRGSLSEVPKVVSRQLSRVDSININTSHLIHLYHEVTSLSQQPGVLGVVVGFGSTLIVTAAKFLEHTIQPDKQVILTAALKPLTAYGAEGPGNILASFKTITTPGWNGVGILMNDRILRPHGTVKRNGYLHPGPGAYMADIRNFEPRLKRRHCEIPKTIDISGISPDQELPTVQTITRSIDFDIRIVEEAIARNVRSIIFVGHDDGYWPDESRFRIQELAKEHHRIVMVMVNEDPTIIVEYERVAGVMPGGDWIPDQLRIVLPFLLHLSYSKEEIQNFILEPFHVENQGGRRGS</sequence>
<dbReference type="PROSITE" id="PS51732">
    <property type="entry name" value="ASN_GLN_ASE_3"/>
    <property type="match status" value="1"/>
</dbReference>
<dbReference type="GO" id="GO:0009066">
    <property type="term" value="P:aspartate family amino acid metabolic process"/>
    <property type="evidence" value="ECO:0007669"/>
    <property type="project" value="UniProtKB-ARBA"/>
</dbReference>
<dbReference type="SUPFAM" id="SSF53774">
    <property type="entry name" value="Glutaminase/Asparaginase"/>
    <property type="match status" value="1"/>
</dbReference>
<feature type="signal peptide" evidence="3">
    <location>
        <begin position="1"/>
        <end position="21"/>
    </location>
</feature>
<dbReference type="InterPro" id="IPR006034">
    <property type="entry name" value="Asparaginase/glutaminase-like"/>
</dbReference>
<organism evidence="5 6">
    <name type="scientific">Fusarium heterosporum</name>
    <dbReference type="NCBI Taxonomy" id="42747"/>
    <lineage>
        <taxon>Eukaryota</taxon>
        <taxon>Fungi</taxon>
        <taxon>Dikarya</taxon>
        <taxon>Ascomycota</taxon>
        <taxon>Pezizomycotina</taxon>
        <taxon>Sordariomycetes</taxon>
        <taxon>Hypocreomycetidae</taxon>
        <taxon>Hypocreales</taxon>
        <taxon>Nectriaceae</taxon>
        <taxon>Fusarium</taxon>
        <taxon>Fusarium heterosporum species complex</taxon>
    </lineage>
</organism>
<dbReference type="PIRSF" id="PIRSF001220">
    <property type="entry name" value="L-ASNase_gatD"/>
    <property type="match status" value="1"/>
</dbReference>
<dbReference type="Pfam" id="PF00710">
    <property type="entry name" value="Asparaginase"/>
    <property type="match status" value="1"/>
</dbReference>
<dbReference type="EMBL" id="JAAGWQ010000259">
    <property type="protein sequence ID" value="KAF5658014.1"/>
    <property type="molecule type" value="Genomic_DNA"/>
</dbReference>
<dbReference type="EC" id="3.5.1.1" evidence="1"/>
<dbReference type="SMART" id="SM00870">
    <property type="entry name" value="Asparaginase"/>
    <property type="match status" value="1"/>
</dbReference>
<keyword evidence="6" id="KW-1185">Reference proteome</keyword>
<gene>
    <name evidence="5" type="ORF">FHETE_10117</name>
</gene>
<protein>
    <recommendedName>
        <fullName evidence="1">asparaginase</fullName>
        <ecNumber evidence="1">3.5.1.1</ecNumber>
    </recommendedName>
</protein>
<evidence type="ECO:0000313" key="5">
    <source>
        <dbReference type="EMBL" id="KAF5658014.1"/>
    </source>
</evidence>
<dbReference type="InterPro" id="IPR027474">
    <property type="entry name" value="L-asparaginase_N"/>
</dbReference>
<evidence type="ECO:0000259" key="4">
    <source>
        <dbReference type="Pfam" id="PF00710"/>
    </source>
</evidence>
<dbReference type="PIRSF" id="PIRSF500176">
    <property type="entry name" value="L_ASNase"/>
    <property type="match status" value="1"/>
</dbReference>
<evidence type="ECO:0000313" key="6">
    <source>
        <dbReference type="Proteomes" id="UP000567885"/>
    </source>
</evidence>
<keyword evidence="3" id="KW-0732">Signal</keyword>
<feature type="chain" id="PRO_5034014853" description="asparaginase" evidence="3">
    <location>
        <begin position="22"/>
        <end position="378"/>
    </location>
</feature>
<dbReference type="GO" id="GO:0004067">
    <property type="term" value="F:asparaginase activity"/>
    <property type="evidence" value="ECO:0007669"/>
    <property type="project" value="UniProtKB-UniRule"/>
</dbReference>
<reference evidence="5 6" key="1">
    <citation type="submission" date="2020-05" db="EMBL/GenBank/DDBJ databases">
        <title>Identification and distribution of gene clusters putatively required for synthesis of sphingolipid metabolism inhibitors in phylogenetically diverse species of the filamentous fungus Fusarium.</title>
        <authorList>
            <person name="Kim H.-S."/>
            <person name="Busman M."/>
            <person name="Brown D.W."/>
            <person name="Divon H."/>
            <person name="Uhlig S."/>
            <person name="Proctor R.H."/>
        </authorList>
    </citation>
    <scope>NUCLEOTIDE SEQUENCE [LARGE SCALE GENOMIC DNA]</scope>
    <source>
        <strain evidence="5 6">NRRL 20693</strain>
    </source>
</reference>
<dbReference type="InterPro" id="IPR036152">
    <property type="entry name" value="Asp/glu_Ase-like_sf"/>
</dbReference>
<comment type="caution">
    <text evidence="5">The sequence shown here is derived from an EMBL/GenBank/DDBJ whole genome shotgun (WGS) entry which is preliminary data.</text>
</comment>
<name>A0A8H5SQF6_FUSHE</name>
<dbReference type="InterPro" id="IPR037152">
    <property type="entry name" value="L-asparaginase_N_sf"/>
</dbReference>
<dbReference type="Proteomes" id="UP000567885">
    <property type="component" value="Unassembled WGS sequence"/>
</dbReference>
<evidence type="ECO:0000256" key="2">
    <source>
        <dbReference type="PIRSR" id="PIRSR001220-1"/>
    </source>
</evidence>
<feature type="domain" description="L-asparaginase N-terminal" evidence="4">
    <location>
        <begin position="52"/>
        <end position="210"/>
    </location>
</feature>
<dbReference type="AlphaFoldDB" id="A0A8H5SQF6"/>
<dbReference type="Gene3D" id="3.40.50.40">
    <property type="match status" value="1"/>
</dbReference>
<dbReference type="InterPro" id="IPR027473">
    <property type="entry name" value="L-asparaginase_C"/>
</dbReference>
<dbReference type="Gene3D" id="3.40.50.1170">
    <property type="entry name" value="L-asparaginase, N-terminal domain"/>
    <property type="match status" value="1"/>
</dbReference>
<feature type="active site" description="O-isoaspartyl threonine intermediate" evidence="2">
    <location>
        <position position="57"/>
    </location>
</feature>
<proteinExistence type="predicted"/>
<dbReference type="OrthoDB" id="5091939at2759"/>